<protein>
    <submittedName>
        <fullName evidence="9">Uncharacterized protein</fullName>
    </submittedName>
</protein>
<dbReference type="EnsemblPlants" id="OMERI06G27210.1">
    <property type="protein sequence ID" value="OMERI06G27210.1"/>
    <property type="gene ID" value="OMERI06G27210"/>
</dbReference>
<keyword evidence="6" id="KW-0539">Nucleus</keyword>
<evidence type="ECO:0000256" key="7">
    <source>
        <dbReference type="SAM" id="MobiDB-lite"/>
    </source>
</evidence>
<dbReference type="AlphaFoldDB" id="A0A0E0E698"/>
<keyword evidence="8" id="KW-1133">Transmembrane helix</keyword>
<organism evidence="9">
    <name type="scientific">Oryza meridionalis</name>
    <dbReference type="NCBI Taxonomy" id="40149"/>
    <lineage>
        <taxon>Eukaryota</taxon>
        <taxon>Viridiplantae</taxon>
        <taxon>Streptophyta</taxon>
        <taxon>Embryophyta</taxon>
        <taxon>Tracheophyta</taxon>
        <taxon>Spermatophyta</taxon>
        <taxon>Magnoliopsida</taxon>
        <taxon>Liliopsida</taxon>
        <taxon>Poales</taxon>
        <taxon>Poaceae</taxon>
        <taxon>BOP clade</taxon>
        <taxon>Oryzoideae</taxon>
        <taxon>Oryzeae</taxon>
        <taxon>Oryzinae</taxon>
        <taxon>Oryza</taxon>
    </lineage>
</organism>
<proteinExistence type="inferred from homology"/>
<feature type="region of interest" description="Disordered" evidence="7">
    <location>
        <begin position="86"/>
        <end position="110"/>
    </location>
</feature>
<evidence type="ECO:0000256" key="1">
    <source>
        <dbReference type="ARBA" id="ARBA00004123"/>
    </source>
</evidence>
<comment type="subcellular location">
    <subcellularLocation>
        <location evidence="1">Nucleus</location>
    </subcellularLocation>
</comment>
<comment type="similarity">
    <text evidence="2">Belongs to the SYF2 family.</text>
</comment>
<dbReference type="GO" id="GO:0071013">
    <property type="term" value="C:catalytic step 2 spliceosome"/>
    <property type="evidence" value="ECO:0007669"/>
    <property type="project" value="TreeGrafter"/>
</dbReference>
<evidence type="ECO:0000256" key="5">
    <source>
        <dbReference type="ARBA" id="ARBA00023187"/>
    </source>
</evidence>
<accession>A0A0E0E698</accession>
<evidence type="ECO:0000256" key="8">
    <source>
        <dbReference type="SAM" id="Phobius"/>
    </source>
</evidence>
<evidence type="ECO:0000256" key="6">
    <source>
        <dbReference type="ARBA" id="ARBA00023242"/>
    </source>
</evidence>
<dbReference type="GO" id="GO:0071014">
    <property type="term" value="C:post-mRNA release spliceosomal complex"/>
    <property type="evidence" value="ECO:0007669"/>
    <property type="project" value="TreeGrafter"/>
</dbReference>
<keyword evidence="10" id="KW-1185">Reference proteome</keyword>
<keyword evidence="8" id="KW-0472">Membrane</keyword>
<dbReference type="InterPro" id="IPR013260">
    <property type="entry name" value="mRNA_splic_SYF2"/>
</dbReference>
<keyword evidence="8" id="KW-0812">Transmembrane</keyword>
<reference evidence="9" key="2">
    <citation type="submission" date="2018-05" db="EMBL/GenBank/DDBJ databases">
        <title>OmerRS3 (Oryza meridionalis Reference Sequence Version 3).</title>
        <authorList>
            <person name="Zhang J."/>
            <person name="Kudrna D."/>
            <person name="Lee S."/>
            <person name="Talag J."/>
            <person name="Welchert J."/>
            <person name="Wing R.A."/>
        </authorList>
    </citation>
    <scope>NUCLEOTIDE SEQUENCE [LARGE SCALE GENOMIC DNA]</scope>
    <source>
        <strain evidence="9">cv. OR44</strain>
    </source>
</reference>
<dbReference type="HOGENOM" id="CLU_113888_0_0_1"/>
<dbReference type="STRING" id="40149.A0A0E0E698"/>
<keyword evidence="4" id="KW-0747">Spliceosome</keyword>
<dbReference type="GO" id="GO:0008380">
    <property type="term" value="P:RNA splicing"/>
    <property type="evidence" value="ECO:0007669"/>
    <property type="project" value="UniProtKB-KW"/>
</dbReference>
<feature type="transmembrane region" description="Helical" evidence="8">
    <location>
        <begin position="140"/>
        <end position="165"/>
    </location>
</feature>
<dbReference type="PANTHER" id="PTHR13264">
    <property type="entry name" value="GCIP-INTERACTING PROTEIN P29"/>
    <property type="match status" value="1"/>
</dbReference>
<evidence type="ECO:0000313" key="10">
    <source>
        <dbReference type="Proteomes" id="UP000008021"/>
    </source>
</evidence>
<evidence type="ECO:0000313" key="9">
    <source>
        <dbReference type="EnsemblPlants" id="OMERI06G27210.1"/>
    </source>
</evidence>
<evidence type="ECO:0000256" key="2">
    <source>
        <dbReference type="ARBA" id="ARBA00010028"/>
    </source>
</evidence>
<name>A0A0E0E698_9ORYZ</name>
<evidence type="ECO:0000256" key="3">
    <source>
        <dbReference type="ARBA" id="ARBA00022664"/>
    </source>
</evidence>
<feature type="compositionally biased region" description="Acidic residues" evidence="7">
    <location>
        <begin position="101"/>
        <end position="110"/>
    </location>
</feature>
<reference evidence="9" key="1">
    <citation type="submission" date="2015-04" db="UniProtKB">
        <authorList>
            <consortium name="EnsemblPlants"/>
        </authorList>
    </citation>
    <scope>IDENTIFICATION</scope>
</reference>
<keyword evidence="3" id="KW-0507">mRNA processing</keyword>
<evidence type="ECO:0000256" key="4">
    <source>
        <dbReference type="ARBA" id="ARBA00022728"/>
    </source>
</evidence>
<dbReference type="GO" id="GO:0006397">
    <property type="term" value="P:mRNA processing"/>
    <property type="evidence" value="ECO:0007669"/>
    <property type="project" value="UniProtKB-KW"/>
</dbReference>
<keyword evidence="5" id="KW-0508">mRNA splicing</keyword>
<sequence length="166" mass="18374">MKNPSPPPSGKSRPDCVNSSNPYHECSGYCLRQIVKSREDNHRWSRVHPDCINASNPYHICSNFCFRRIIHAKPAPAGLERAVQEPASVVADNSEAAPAQADDDDEARQEDDDGYLKMTMTENQKLVFELRVRPSTILRFVVAVVCALLGIHLLGVSLVVVAHALI</sequence>
<dbReference type="PANTHER" id="PTHR13264:SF5">
    <property type="entry name" value="PRE-MRNA-SPLICING FACTOR SYF2"/>
    <property type="match status" value="1"/>
</dbReference>
<dbReference type="Gramene" id="OMERI06G27210.1">
    <property type="protein sequence ID" value="OMERI06G27210.1"/>
    <property type="gene ID" value="OMERI06G27210"/>
</dbReference>
<dbReference type="Proteomes" id="UP000008021">
    <property type="component" value="Chromosome 6"/>
</dbReference>
<dbReference type="GO" id="GO:0000974">
    <property type="term" value="C:Prp19 complex"/>
    <property type="evidence" value="ECO:0007669"/>
    <property type="project" value="TreeGrafter"/>
</dbReference>